<evidence type="ECO:0000256" key="4">
    <source>
        <dbReference type="ARBA" id="ARBA00023136"/>
    </source>
</evidence>
<feature type="transmembrane region" description="Helical" evidence="5">
    <location>
        <begin position="98"/>
        <end position="118"/>
    </location>
</feature>
<keyword evidence="3 5" id="KW-1133">Transmembrane helix</keyword>
<organism evidence="7">
    <name type="scientific">freshwater metagenome</name>
    <dbReference type="NCBI Taxonomy" id="449393"/>
    <lineage>
        <taxon>unclassified sequences</taxon>
        <taxon>metagenomes</taxon>
        <taxon>ecological metagenomes</taxon>
    </lineage>
</organism>
<dbReference type="PANTHER" id="PTHR22773">
    <property type="entry name" value="NADH DEHYDROGENASE"/>
    <property type="match status" value="1"/>
</dbReference>
<comment type="subcellular location">
    <subcellularLocation>
        <location evidence="1">Membrane</location>
        <topology evidence="1">Multi-pass membrane protein</topology>
    </subcellularLocation>
</comment>
<dbReference type="EMBL" id="CAEZSL010000143">
    <property type="protein sequence ID" value="CAB4549637.1"/>
    <property type="molecule type" value="Genomic_DNA"/>
</dbReference>
<keyword evidence="4 5" id="KW-0472">Membrane</keyword>
<evidence type="ECO:0000256" key="3">
    <source>
        <dbReference type="ARBA" id="ARBA00022989"/>
    </source>
</evidence>
<feature type="transmembrane region" description="Helical" evidence="5">
    <location>
        <begin position="20"/>
        <end position="42"/>
    </location>
</feature>
<evidence type="ECO:0000256" key="1">
    <source>
        <dbReference type="ARBA" id="ARBA00004141"/>
    </source>
</evidence>
<evidence type="ECO:0000313" key="7">
    <source>
        <dbReference type="EMBL" id="CAB4549637.1"/>
    </source>
</evidence>
<dbReference type="Pfam" id="PF00361">
    <property type="entry name" value="Proton_antipo_M"/>
    <property type="match status" value="1"/>
</dbReference>
<dbReference type="GO" id="GO:0016020">
    <property type="term" value="C:membrane"/>
    <property type="evidence" value="ECO:0007669"/>
    <property type="project" value="UniProtKB-SubCell"/>
</dbReference>
<sequence length="178" mass="18542">MMIGIESIGHTGDVDGLPATVMYLMIYSVLVIGTFTVVSLVTRTGDASSEIGSFRGLGKERPALALAMTVFLLAQAGMPLTSGFIAKFGVIKAAATNNSYAVALVAMVASVIAALLYLRIMISMWLSDAEAGDEKREAIAIPVSAGFVVVVSAGFTLLVGVWPSWLIDASQAALQLAK</sequence>
<evidence type="ECO:0000259" key="6">
    <source>
        <dbReference type="Pfam" id="PF00361"/>
    </source>
</evidence>
<protein>
    <submittedName>
        <fullName evidence="7">Unannotated protein</fullName>
    </submittedName>
</protein>
<feature type="transmembrane region" description="Helical" evidence="5">
    <location>
        <begin position="139"/>
        <end position="162"/>
    </location>
</feature>
<evidence type="ECO:0000256" key="5">
    <source>
        <dbReference type="SAM" id="Phobius"/>
    </source>
</evidence>
<feature type="transmembrane region" description="Helical" evidence="5">
    <location>
        <begin position="63"/>
        <end position="86"/>
    </location>
</feature>
<reference evidence="7" key="1">
    <citation type="submission" date="2020-05" db="EMBL/GenBank/DDBJ databases">
        <authorList>
            <person name="Chiriac C."/>
            <person name="Salcher M."/>
            <person name="Ghai R."/>
            <person name="Kavagutti S V."/>
        </authorList>
    </citation>
    <scope>NUCLEOTIDE SEQUENCE</scope>
</reference>
<evidence type="ECO:0000256" key="2">
    <source>
        <dbReference type="ARBA" id="ARBA00022692"/>
    </source>
</evidence>
<name>A0A6J6CEC7_9ZZZZ</name>
<feature type="domain" description="NADH:quinone oxidoreductase/Mrp antiporter transmembrane" evidence="6">
    <location>
        <begin position="14"/>
        <end position="112"/>
    </location>
</feature>
<proteinExistence type="predicted"/>
<accession>A0A6J6CEC7</accession>
<dbReference type="InterPro" id="IPR001750">
    <property type="entry name" value="ND/Mrp_TM"/>
</dbReference>
<keyword evidence="2 5" id="KW-0812">Transmembrane</keyword>
<gene>
    <name evidence="7" type="ORF">UFOPK1421_01192</name>
</gene>
<dbReference type="AlphaFoldDB" id="A0A6J6CEC7"/>